<reference evidence="2 3" key="2">
    <citation type="submission" date="2019-09" db="EMBL/GenBank/DDBJ databases">
        <authorList>
            <person name="Jin C."/>
        </authorList>
    </citation>
    <scope>NUCLEOTIDE SEQUENCE [LARGE SCALE GENOMIC DNA]</scope>
    <source>
        <strain evidence="2 3">BN130099</strain>
    </source>
</reference>
<gene>
    <name evidence="2" type="ORF">F0U44_10580</name>
</gene>
<protein>
    <recommendedName>
        <fullName evidence="4">TadE-like protein</fullName>
    </recommendedName>
</protein>
<evidence type="ECO:0000256" key="1">
    <source>
        <dbReference type="SAM" id="Phobius"/>
    </source>
</evidence>
<keyword evidence="1" id="KW-0472">Membrane</keyword>
<keyword evidence="3" id="KW-1185">Reference proteome</keyword>
<keyword evidence="1" id="KW-1133">Transmembrane helix</keyword>
<comment type="caution">
    <text evidence="2">The sequence shown here is derived from an EMBL/GenBank/DDBJ whole genome shotgun (WGS) entry which is preliminary data.</text>
</comment>
<reference evidence="2 3" key="1">
    <citation type="submission" date="2019-09" db="EMBL/GenBank/DDBJ databases">
        <title>Nocardioides panacisoli sp. nov., isolated from the soil of a ginseng field.</title>
        <authorList>
            <person name="Cho C."/>
        </authorList>
    </citation>
    <scope>NUCLEOTIDE SEQUENCE [LARGE SCALE GENOMIC DNA]</scope>
    <source>
        <strain evidence="2 3">BN130099</strain>
    </source>
</reference>
<accession>A0A5B1LF15</accession>
<dbReference type="RefSeq" id="WP_149728254.1">
    <property type="nucleotide sequence ID" value="NZ_VUJV01000003.1"/>
</dbReference>
<evidence type="ECO:0008006" key="4">
    <source>
        <dbReference type="Google" id="ProtNLM"/>
    </source>
</evidence>
<evidence type="ECO:0000313" key="3">
    <source>
        <dbReference type="Proteomes" id="UP000325003"/>
    </source>
</evidence>
<feature type="transmembrane region" description="Helical" evidence="1">
    <location>
        <begin position="12"/>
        <end position="30"/>
    </location>
</feature>
<keyword evidence="1" id="KW-0812">Transmembrane</keyword>
<dbReference type="Proteomes" id="UP000325003">
    <property type="component" value="Unassembled WGS sequence"/>
</dbReference>
<dbReference type="AlphaFoldDB" id="A0A5B1LF15"/>
<organism evidence="2 3">
    <name type="scientific">Nocardioides humilatus</name>
    <dbReference type="NCBI Taxonomy" id="2607660"/>
    <lineage>
        <taxon>Bacteria</taxon>
        <taxon>Bacillati</taxon>
        <taxon>Actinomycetota</taxon>
        <taxon>Actinomycetes</taxon>
        <taxon>Propionibacteriales</taxon>
        <taxon>Nocardioidaceae</taxon>
        <taxon>Nocardioides</taxon>
    </lineage>
</organism>
<proteinExistence type="predicted"/>
<evidence type="ECO:0000313" key="2">
    <source>
        <dbReference type="EMBL" id="KAA1418914.1"/>
    </source>
</evidence>
<sequence length="147" mass="15753">MRRCDDRGSAVVELVWLGILLLFPLLWIVLTVSEAQQGAFGVTAAARAAGRAYALAPDDTSGRAAAVQVARRALADQGLAEAPMEVRVTCTPYPRDCHSATSVITVTITAEMVLPLLPDFFGSSRPRFELSASHKVPIGRYQEAARG</sequence>
<name>A0A5B1LF15_9ACTN</name>
<dbReference type="EMBL" id="VUJV01000003">
    <property type="protein sequence ID" value="KAA1418914.1"/>
    <property type="molecule type" value="Genomic_DNA"/>
</dbReference>